<dbReference type="InterPro" id="IPR052805">
    <property type="entry name" value="GEF_Ubiquitin-Prot_Reg"/>
</dbReference>
<evidence type="ECO:0000259" key="1">
    <source>
        <dbReference type="PROSITE" id="PS50010"/>
    </source>
</evidence>
<dbReference type="InterPro" id="IPR011993">
    <property type="entry name" value="PH-like_dom_sf"/>
</dbReference>
<dbReference type="OrthoDB" id="660555at2759"/>
<gene>
    <name evidence="2" type="ORF">chiPu_0011442</name>
</gene>
<dbReference type="SUPFAM" id="SSF48065">
    <property type="entry name" value="DBL homology domain (DH-domain)"/>
    <property type="match status" value="1"/>
</dbReference>
<dbReference type="Gene3D" id="1.20.900.10">
    <property type="entry name" value="Dbl homology (DH) domain"/>
    <property type="match status" value="1"/>
</dbReference>
<dbReference type="EMBL" id="BEZZ01000476">
    <property type="protein sequence ID" value="GCC32978.1"/>
    <property type="molecule type" value="Genomic_DNA"/>
</dbReference>
<keyword evidence="3" id="KW-1185">Reference proteome</keyword>
<sequence length="542" mass="63284">MENVRLPVVFCQDCLWMPKCVKRGWFLPYTPPDHEYGAWKRHYVACACSLDYLTPTETAEMYGVLEEPKKKLEGSEDEWNERLLRRLIQDGLAGQKIFSEWLWNDGDPAPPATYFNERKLQEWSRTAQLQEEVLRTVRKQMRPYFRQLQQDTCARMIGQLMFDSMSTTQMLQNQELAQTLTEGLIAMMREKQNRSPRGKFVEKRTQFARETLRSEQNYVQTLEIVKDIYWVRLRAALASNRAVLSMANIHIIFSDILLILELNRSLLRDLRERLSEWGPSQCLGDVFVKFSTRLTNYTNFFNNYSTILKTIDKCRNTSPGFRVFLTRHDRSAVTKMLSLQEMLLSPSRRFDEYVILLSALRLHTPIQHVDRHDLAAAIANLKRFRDYIQQLKVRHQRDQEIVEAQSSIAGSPILLEANRYLIQVQEVTQMSCLDGKICPSFRIYEHINDMNLFLFNDALVFTSRTVAHLPFERTAKMSLQFLAAVALSRLLIEDIPDSKYIQNAFAMQGPKRQWICATETEEDKMTWLSCLASAIRAAMREA</sequence>
<dbReference type="OMA" id="GIDIFCP"/>
<dbReference type="SUPFAM" id="SSF50729">
    <property type="entry name" value="PH domain-like"/>
    <property type="match status" value="1"/>
</dbReference>
<dbReference type="AlphaFoldDB" id="A0A401SRF7"/>
<accession>A0A401SRF7</accession>
<dbReference type="SMART" id="SM00325">
    <property type="entry name" value="RhoGEF"/>
    <property type="match status" value="1"/>
</dbReference>
<dbReference type="CDD" id="cd00160">
    <property type="entry name" value="RhoGEF"/>
    <property type="match status" value="1"/>
</dbReference>
<name>A0A401SRF7_CHIPU</name>
<evidence type="ECO:0000313" key="2">
    <source>
        <dbReference type="EMBL" id="GCC32978.1"/>
    </source>
</evidence>
<protein>
    <recommendedName>
        <fullName evidence="1">DH domain-containing protein</fullName>
    </recommendedName>
</protein>
<dbReference type="Gene3D" id="2.30.29.30">
    <property type="entry name" value="Pleckstrin-homology domain (PH domain)/Phosphotyrosine-binding domain (PTB)"/>
    <property type="match status" value="1"/>
</dbReference>
<dbReference type="PANTHER" id="PTHR46857:SF1">
    <property type="entry name" value="EPITHELIAL CELL-TRANSFORMING SEQUENCE 2 ONCOGENE-LIKE"/>
    <property type="match status" value="1"/>
</dbReference>
<dbReference type="InterPro" id="IPR035899">
    <property type="entry name" value="DBL_dom_sf"/>
</dbReference>
<evidence type="ECO:0000313" key="3">
    <source>
        <dbReference type="Proteomes" id="UP000287033"/>
    </source>
</evidence>
<proteinExistence type="predicted"/>
<dbReference type="PROSITE" id="PS50010">
    <property type="entry name" value="DH_2"/>
    <property type="match status" value="1"/>
</dbReference>
<dbReference type="PANTHER" id="PTHR46857">
    <property type="entry name" value="EPITHELIAL CELL-TRANSFORMING SEQUENCE 2 ONCOGENE-LIKE"/>
    <property type="match status" value="1"/>
</dbReference>
<organism evidence="2 3">
    <name type="scientific">Chiloscyllium punctatum</name>
    <name type="common">Brownbanded bambooshark</name>
    <name type="synonym">Hemiscyllium punctatum</name>
    <dbReference type="NCBI Taxonomy" id="137246"/>
    <lineage>
        <taxon>Eukaryota</taxon>
        <taxon>Metazoa</taxon>
        <taxon>Chordata</taxon>
        <taxon>Craniata</taxon>
        <taxon>Vertebrata</taxon>
        <taxon>Chondrichthyes</taxon>
        <taxon>Elasmobranchii</taxon>
        <taxon>Galeomorphii</taxon>
        <taxon>Galeoidea</taxon>
        <taxon>Orectolobiformes</taxon>
        <taxon>Hemiscylliidae</taxon>
        <taxon>Chiloscyllium</taxon>
    </lineage>
</organism>
<dbReference type="STRING" id="137246.A0A401SRF7"/>
<dbReference type="GO" id="GO:0005085">
    <property type="term" value="F:guanyl-nucleotide exchange factor activity"/>
    <property type="evidence" value="ECO:0007669"/>
    <property type="project" value="InterPro"/>
</dbReference>
<dbReference type="Pfam" id="PF00621">
    <property type="entry name" value="RhoGEF"/>
    <property type="match status" value="1"/>
</dbReference>
<dbReference type="InterPro" id="IPR000219">
    <property type="entry name" value="DH_dom"/>
</dbReference>
<comment type="caution">
    <text evidence="2">The sequence shown here is derived from an EMBL/GenBank/DDBJ whole genome shotgun (WGS) entry which is preliminary data.</text>
</comment>
<dbReference type="Proteomes" id="UP000287033">
    <property type="component" value="Unassembled WGS sequence"/>
</dbReference>
<feature type="domain" description="DH" evidence="1">
    <location>
        <begin position="203"/>
        <end position="391"/>
    </location>
</feature>
<reference evidence="2 3" key="1">
    <citation type="journal article" date="2018" name="Nat. Ecol. Evol.">
        <title>Shark genomes provide insights into elasmobranch evolution and the origin of vertebrates.</title>
        <authorList>
            <person name="Hara Y"/>
            <person name="Yamaguchi K"/>
            <person name="Onimaru K"/>
            <person name="Kadota M"/>
            <person name="Koyanagi M"/>
            <person name="Keeley SD"/>
            <person name="Tatsumi K"/>
            <person name="Tanaka K"/>
            <person name="Motone F"/>
            <person name="Kageyama Y"/>
            <person name="Nozu R"/>
            <person name="Adachi N"/>
            <person name="Nishimura O"/>
            <person name="Nakagawa R"/>
            <person name="Tanegashima C"/>
            <person name="Kiyatake I"/>
            <person name="Matsumoto R"/>
            <person name="Murakumo K"/>
            <person name="Nishida K"/>
            <person name="Terakita A"/>
            <person name="Kuratani S"/>
            <person name="Sato K"/>
            <person name="Hyodo S Kuraku.S."/>
        </authorList>
    </citation>
    <scope>NUCLEOTIDE SEQUENCE [LARGE SCALE GENOMIC DNA]</scope>
</reference>